<organism evidence="2 3">
    <name type="scientific">Penicillium canariense</name>
    <dbReference type="NCBI Taxonomy" id="189055"/>
    <lineage>
        <taxon>Eukaryota</taxon>
        <taxon>Fungi</taxon>
        <taxon>Dikarya</taxon>
        <taxon>Ascomycota</taxon>
        <taxon>Pezizomycotina</taxon>
        <taxon>Eurotiomycetes</taxon>
        <taxon>Eurotiomycetidae</taxon>
        <taxon>Eurotiales</taxon>
        <taxon>Aspergillaceae</taxon>
        <taxon>Penicillium</taxon>
    </lineage>
</organism>
<proteinExistence type="predicted"/>
<dbReference type="EMBL" id="JAPQKN010000001">
    <property type="protein sequence ID" value="KAJ5174250.1"/>
    <property type="molecule type" value="Genomic_DNA"/>
</dbReference>
<accession>A0A9W9IDT6</accession>
<dbReference type="AlphaFoldDB" id="A0A9W9IDT6"/>
<feature type="compositionally biased region" description="Polar residues" evidence="1">
    <location>
        <begin position="1"/>
        <end position="13"/>
    </location>
</feature>
<evidence type="ECO:0000313" key="3">
    <source>
        <dbReference type="Proteomes" id="UP001149163"/>
    </source>
</evidence>
<gene>
    <name evidence="2" type="ORF">N7482_000127</name>
</gene>
<protein>
    <submittedName>
        <fullName evidence="2">Uncharacterized protein</fullName>
    </submittedName>
</protein>
<reference evidence="2" key="1">
    <citation type="submission" date="2022-11" db="EMBL/GenBank/DDBJ databases">
        <authorList>
            <person name="Petersen C."/>
        </authorList>
    </citation>
    <scope>NUCLEOTIDE SEQUENCE</scope>
    <source>
        <strain evidence="2">IBT 26290</strain>
    </source>
</reference>
<evidence type="ECO:0000256" key="1">
    <source>
        <dbReference type="SAM" id="MobiDB-lite"/>
    </source>
</evidence>
<comment type="caution">
    <text evidence="2">The sequence shown here is derived from an EMBL/GenBank/DDBJ whole genome shotgun (WGS) entry which is preliminary data.</text>
</comment>
<feature type="region of interest" description="Disordered" evidence="1">
    <location>
        <begin position="1"/>
        <end position="31"/>
    </location>
</feature>
<name>A0A9W9IDT6_9EURO</name>
<evidence type="ECO:0000313" key="2">
    <source>
        <dbReference type="EMBL" id="KAJ5174250.1"/>
    </source>
</evidence>
<dbReference type="GeneID" id="81421428"/>
<dbReference type="Proteomes" id="UP001149163">
    <property type="component" value="Unassembled WGS sequence"/>
</dbReference>
<reference evidence="2" key="2">
    <citation type="journal article" date="2023" name="IMA Fungus">
        <title>Comparative genomic study of the Penicillium genus elucidates a diverse pangenome and 15 lateral gene transfer events.</title>
        <authorList>
            <person name="Petersen C."/>
            <person name="Sorensen T."/>
            <person name="Nielsen M.R."/>
            <person name="Sondergaard T.E."/>
            <person name="Sorensen J.L."/>
            <person name="Fitzpatrick D.A."/>
            <person name="Frisvad J.C."/>
            <person name="Nielsen K.L."/>
        </authorList>
    </citation>
    <scope>NUCLEOTIDE SEQUENCE</scope>
    <source>
        <strain evidence="2">IBT 26290</strain>
    </source>
</reference>
<sequence length="95" mass="10722">MNDSKWIRGSNQPARIRRRKCRGPFSSVDDNPLSVSSFSAMASFATTRQRGPAASTSAKCSDGRPFSRSLSKAFWEVWGWIKRVRDKRVKSSLPE</sequence>
<keyword evidence="3" id="KW-1185">Reference proteome</keyword>
<dbReference type="RefSeq" id="XP_056545858.1">
    <property type="nucleotide sequence ID" value="XM_056682252.1"/>
</dbReference>